<dbReference type="SUPFAM" id="SSF55257">
    <property type="entry name" value="RBP11-like subunits of RNA polymerase"/>
    <property type="match status" value="1"/>
</dbReference>
<keyword evidence="5" id="KW-0479">Metal-binding</keyword>
<dbReference type="Gene3D" id="3.30.1360.10">
    <property type="entry name" value="RNA polymerase, RBP11-like subunit"/>
    <property type="match status" value="1"/>
</dbReference>
<evidence type="ECO:0000256" key="3">
    <source>
        <dbReference type="ARBA" id="ARBA00023163"/>
    </source>
</evidence>
<dbReference type="NCBIfam" id="NF001988">
    <property type="entry name" value="PRK00783.1"/>
    <property type="match status" value="1"/>
</dbReference>
<dbReference type="PANTHER" id="PTHR11800">
    <property type="entry name" value="DNA-DIRECTED RNA POLYMERASE"/>
    <property type="match status" value="1"/>
</dbReference>
<dbReference type="SMART" id="SM00662">
    <property type="entry name" value="RPOLD"/>
    <property type="match status" value="1"/>
</dbReference>
<dbReference type="InterPro" id="IPR050518">
    <property type="entry name" value="Rpo3/RPB3_RNA_Pol_subunit"/>
</dbReference>
<evidence type="ECO:0000256" key="4">
    <source>
        <dbReference type="ARBA" id="ARBA00025804"/>
    </source>
</evidence>
<organism evidence="7 8">
    <name type="scientific">Methanoculleus frigidifontis</name>
    <dbReference type="NCBI Taxonomy" id="2584085"/>
    <lineage>
        <taxon>Archaea</taxon>
        <taxon>Methanobacteriati</taxon>
        <taxon>Methanobacteriota</taxon>
        <taxon>Stenosarchaea group</taxon>
        <taxon>Methanomicrobia</taxon>
        <taxon>Methanomicrobiales</taxon>
        <taxon>Methanomicrobiaceae</taxon>
        <taxon>Methanoculleus</taxon>
    </lineage>
</organism>
<comment type="subcellular location">
    <subcellularLocation>
        <location evidence="5">Cytoplasm</location>
    </subcellularLocation>
</comment>
<keyword evidence="3 5" id="KW-0804">Transcription</keyword>
<keyword evidence="5 7" id="KW-0548">Nucleotidyltransferase</keyword>
<dbReference type="RefSeq" id="WP_301663257.1">
    <property type="nucleotide sequence ID" value="NZ_VCYH01000002.1"/>
</dbReference>
<comment type="cofactor">
    <cofactor evidence="5">
        <name>[3Fe-4S] cluster</name>
        <dbReference type="ChEBI" id="CHEBI:21137"/>
    </cofactor>
    <text evidence="5">Binds 1 [3Fe-4S] cluster.</text>
</comment>
<dbReference type="EMBL" id="VCYH01000002">
    <property type="protein sequence ID" value="MDN7024169.1"/>
    <property type="molecule type" value="Genomic_DNA"/>
</dbReference>
<evidence type="ECO:0000256" key="5">
    <source>
        <dbReference type="HAMAP-Rule" id="MF_00320"/>
    </source>
</evidence>
<feature type="binding site" evidence="5">
    <location>
        <position position="209"/>
    </location>
    <ligand>
        <name>[3Fe-4S] cluster</name>
        <dbReference type="ChEBI" id="CHEBI:21137"/>
    </ligand>
</feature>
<reference evidence="7" key="1">
    <citation type="submission" date="2019-05" db="EMBL/GenBank/DDBJ databases">
        <title>Methanoculleus sp. FWC-SCC1, a methanogenic archaeon isolated from deep marine cold seep.</title>
        <authorList>
            <person name="Chen Y.-W."/>
            <person name="Chen S.-C."/>
            <person name="Teng N.-H."/>
            <person name="Lai M.-C."/>
        </authorList>
    </citation>
    <scope>NUCLEOTIDE SEQUENCE</scope>
    <source>
        <strain evidence="7">FWC-SCC1</strain>
    </source>
</reference>
<comment type="function">
    <text evidence="5">DNA-dependent RNA polymerase (RNAP) catalyzes the transcription of DNA into RNA using the four ribonucleoside triphosphates as substrates.</text>
</comment>
<keyword evidence="2 5" id="KW-0963">Cytoplasm</keyword>
<keyword evidence="5 7" id="KW-0808">Transferase</keyword>
<dbReference type="InterPro" id="IPR022842">
    <property type="entry name" value="RNAP_Rpo3/Rpb3/RPAC1"/>
</dbReference>
<dbReference type="Pfam" id="PF01000">
    <property type="entry name" value="RNA_pol_A_bac"/>
    <property type="match status" value="1"/>
</dbReference>
<feature type="domain" description="4Fe-4S ferredoxin-type" evidence="6">
    <location>
        <begin position="162"/>
        <end position="191"/>
    </location>
</feature>
<accession>A0ABT8M8D8</accession>
<dbReference type="Gene3D" id="3.30.70.3110">
    <property type="match status" value="1"/>
</dbReference>
<keyword evidence="8" id="KW-1185">Reference proteome</keyword>
<evidence type="ECO:0000313" key="7">
    <source>
        <dbReference type="EMBL" id="MDN7024169.1"/>
    </source>
</evidence>
<comment type="caution">
    <text evidence="7">The sequence shown here is derived from an EMBL/GenBank/DDBJ whole genome shotgun (WGS) entry which is preliminary data.</text>
</comment>
<keyword evidence="5" id="KW-0411">Iron-sulfur</keyword>
<dbReference type="CDD" id="cd07030">
    <property type="entry name" value="RNAP_D"/>
    <property type="match status" value="1"/>
</dbReference>
<dbReference type="PANTHER" id="PTHR11800:SF2">
    <property type="entry name" value="DNA-DIRECTED RNA POLYMERASE II SUBUNIT RPB3"/>
    <property type="match status" value="1"/>
</dbReference>
<evidence type="ECO:0000313" key="8">
    <source>
        <dbReference type="Proteomes" id="UP001168338"/>
    </source>
</evidence>
<keyword evidence="5" id="KW-0408">Iron</keyword>
<name>A0ABT8M8D8_9EURY</name>
<dbReference type="GO" id="GO:0000428">
    <property type="term" value="C:DNA-directed RNA polymerase complex"/>
    <property type="evidence" value="ECO:0007669"/>
    <property type="project" value="UniProtKB-KW"/>
</dbReference>
<dbReference type="PROSITE" id="PS00198">
    <property type="entry name" value="4FE4S_FER_1"/>
    <property type="match status" value="1"/>
</dbReference>
<dbReference type="InterPro" id="IPR011263">
    <property type="entry name" value="DNA-dir_RNA_pol_RpoA/D/Rpb3"/>
</dbReference>
<evidence type="ECO:0000256" key="2">
    <source>
        <dbReference type="ARBA" id="ARBA00022490"/>
    </source>
</evidence>
<dbReference type="EC" id="2.7.7.6" evidence="5"/>
<dbReference type="SUPFAM" id="SSF56553">
    <property type="entry name" value="Insert subdomain of RNA polymerase alpha subunit"/>
    <property type="match status" value="1"/>
</dbReference>
<dbReference type="Gene3D" id="2.170.120.12">
    <property type="entry name" value="DNA-directed RNA polymerase, insert domain"/>
    <property type="match status" value="1"/>
</dbReference>
<dbReference type="Proteomes" id="UP001168338">
    <property type="component" value="Unassembled WGS sequence"/>
</dbReference>
<keyword evidence="5" id="KW-0003">3Fe-4S</keyword>
<evidence type="ECO:0000256" key="1">
    <source>
        <dbReference type="ARBA" id="ARBA00022478"/>
    </source>
</evidence>
<feature type="binding site" evidence="5">
    <location>
        <position position="206"/>
    </location>
    <ligand>
        <name>[3Fe-4S] cluster</name>
        <dbReference type="ChEBI" id="CHEBI:21137"/>
    </ligand>
</feature>
<comment type="similarity">
    <text evidence="4 5">Belongs to the archaeal Rpo3/eukaryotic RPB3 RNA polymerase subunit family.</text>
</comment>
<dbReference type="InterPro" id="IPR036643">
    <property type="entry name" value="RNApol_insert_sf"/>
</dbReference>
<dbReference type="InterPro" id="IPR017900">
    <property type="entry name" value="4Fe4S_Fe_S_CS"/>
</dbReference>
<dbReference type="GO" id="GO:0003899">
    <property type="term" value="F:DNA-directed RNA polymerase activity"/>
    <property type="evidence" value="ECO:0007669"/>
    <property type="project" value="UniProtKB-EC"/>
</dbReference>
<gene>
    <name evidence="5" type="primary">rpo3</name>
    <name evidence="5" type="synonym">rpoD</name>
    <name evidence="7" type="ORF">FGU65_04570</name>
</gene>
<comment type="catalytic activity">
    <reaction evidence="5">
        <text>RNA(n) + a ribonucleoside 5'-triphosphate = RNA(n+1) + diphosphate</text>
        <dbReference type="Rhea" id="RHEA:21248"/>
        <dbReference type="Rhea" id="RHEA-COMP:14527"/>
        <dbReference type="Rhea" id="RHEA-COMP:17342"/>
        <dbReference type="ChEBI" id="CHEBI:33019"/>
        <dbReference type="ChEBI" id="CHEBI:61557"/>
        <dbReference type="ChEBI" id="CHEBI:140395"/>
        <dbReference type="EC" id="2.7.7.6"/>
    </reaction>
</comment>
<comment type="subunit">
    <text evidence="5">Part of the RNA polymerase complex.</text>
</comment>
<keyword evidence="1 5" id="KW-0240">DNA-directed RNA polymerase</keyword>
<dbReference type="InterPro" id="IPR036603">
    <property type="entry name" value="RBP11-like"/>
</dbReference>
<dbReference type="PROSITE" id="PS51379">
    <property type="entry name" value="4FE4S_FER_2"/>
    <property type="match status" value="1"/>
</dbReference>
<protein>
    <recommendedName>
        <fullName evidence="5">DNA-directed RNA polymerase subunit Rpo3</fullName>
        <ecNumber evidence="5">2.7.7.6</ecNumber>
    </recommendedName>
    <alternativeName>
        <fullName evidence="5">DNA-directed RNA polymerase subunit D</fullName>
    </alternativeName>
</protein>
<feature type="binding site" evidence="5">
    <location>
        <position position="203"/>
    </location>
    <ligand>
        <name>[3Fe-4S] cluster</name>
        <dbReference type="ChEBI" id="CHEBI:21137"/>
    </ligand>
</feature>
<dbReference type="HAMAP" id="MF_00320">
    <property type="entry name" value="RNApol_arch_Rpo3"/>
    <property type="match status" value="1"/>
</dbReference>
<dbReference type="InterPro" id="IPR017896">
    <property type="entry name" value="4Fe4S_Fe-S-bd"/>
</dbReference>
<dbReference type="InterPro" id="IPR011262">
    <property type="entry name" value="DNA-dir_RNA_pol_insert"/>
</dbReference>
<proteinExistence type="inferred from homology"/>
<evidence type="ECO:0000259" key="6">
    <source>
        <dbReference type="PROSITE" id="PS51379"/>
    </source>
</evidence>
<dbReference type="Pfam" id="PF01193">
    <property type="entry name" value="RNA_pol_L"/>
    <property type="match status" value="1"/>
</dbReference>
<sequence length="281" mass="30538">MDIAFAQLDERVAKFVLSGASPAFANTLRRAMISEVPTLAIEDVRIYDNTSVLFDEMLTHRLGLIPLKTDLRRYKPKDECTCEEGVCPVCTATYTLSVEGPGMVTSSDLIPQDPDAAPAEEKIPIIELARDQKIVLEAHAVVATGKEHAKWQPTVACGFKNYPVIVIDGNCDACGMCVDECPRGVLETEHGKVNVVEGRLELCSMCRLCEKACLAGGIGAEPAIHVSADESRFIFVVEGDGSMPVSEIIKRALQYIQTKSDDLVEVLTEITGEGADEEVSY</sequence>